<dbReference type="GO" id="GO:0050909">
    <property type="term" value="P:sensory perception of taste"/>
    <property type="evidence" value="ECO:0007669"/>
    <property type="project" value="InterPro"/>
</dbReference>
<comment type="similarity">
    <text evidence="8">Belongs to the insect chemoreceptor superfamily. Gustatory receptor (GR) family.</text>
</comment>
<feature type="transmembrane region" description="Helical" evidence="8">
    <location>
        <begin position="292"/>
        <end position="316"/>
    </location>
</feature>
<dbReference type="GO" id="GO:0030424">
    <property type="term" value="C:axon"/>
    <property type="evidence" value="ECO:0007669"/>
    <property type="project" value="TreeGrafter"/>
</dbReference>
<dbReference type="Proteomes" id="UP001652700">
    <property type="component" value="Unplaced"/>
</dbReference>
<protein>
    <recommendedName>
        <fullName evidence="8">Gustatory receptor</fullName>
    </recommendedName>
</protein>
<evidence type="ECO:0000313" key="12">
    <source>
        <dbReference type="RefSeq" id="XP_028127825.1"/>
    </source>
</evidence>
<keyword evidence="10" id="KW-1185">Reference proteome</keyword>
<dbReference type="EnsemblMetazoa" id="XM_028272024.1">
    <property type="protein sequence ID" value="XP_028127825.1"/>
    <property type="gene ID" value="LOC114324228"/>
</dbReference>
<evidence type="ECO:0000256" key="3">
    <source>
        <dbReference type="ARBA" id="ARBA00022692"/>
    </source>
</evidence>
<keyword evidence="7 8" id="KW-0807">Transducer</keyword>
<feature type="transmembrane region" description="Helical" evidence="8">
    <location>
        <begin position="102"/>
        <end position="119"/>
    </location>
</feature>
<evidence type="ECO:0000256" key="2">
    <source>
        <dbReference type="ARBA" id="ARBA00022475"/>
    </source>
</evidence>
<keyword evidence="3 8" id="KW-0812">Transmembrane</keyword>
<feature type="transmembrane region" description="Helical" evidence="8">
    <location>
        <begin position="195"/>
        <end position="217"/>
    </location>
</feature>
<reference evidence="9" key="2">
    <citation type="submission" date="2025-05" db="UniProtKB">
        <authorList>
            <consortium name="EnsemblMetazoa"/>
        </authorList>
    </citation>
    <scope>IDENTIFICATION</scope>
</reference>
<dbReference type="GeneID" id="114324228"/>
<evidence type="ECO:0000256" key="1">
    <source>
        <dbReference type="ARBA" id="ARBA00004651"/>
    </source>
</evidence>
<feature type="transmembrane region" description="Helical" evidence="8">
    <location>
        <begin position="328"/>
        <end position="345"/>
    </location>
</feature>
<dbReference type="PANTHER" id="PTHR21143:SF131">
    <property type="entry name" value="GUSTATORY AND ODORANT RECEPTOR 63A-RELATED"/>
    <property type="match status" value="1"/>
</dbReference>
<dbReference type="EnsemblMetazoa" id="XM_028272019.1">
    <property type="protein sequence ID" value="XP_028127820.1"/>
    <property type="gene ID" value="LOC114324228"/>
</dbReference>
<evidence type="ECO:0000313" key="10">
    <source>
        <dbReference type="Proteomes" id="UP001652700"/>
    </source>
</evidence>
<feature type="transmembrane region" description="Helical" evidence="8">
    <location>
        <begin position="224"/>
        <end position="244"/>
    </location>
</feature>
<keyword evidence="6 8" id="KW-0675">Receptor</keyword>
<dbReference type="PANTHER" id="PTHR21143">
    <property type="entry name" value="INVERTEBRATE GUSTATORY RECEPTOR"/>
    <property type="match status" value="1"/>
</dbReference>
<evidence type="ECO:0000313" key="9">
    <source>
        <dbReference type="EnsemblMetazoa" id="XP_028127820.1"/>
    </source>
</evidence>
<organism evidence="13">
    <name type="scientific">Diabrotica virgifera virgifera</name>
    <name type="common">western corn rootworm</name>
    <dbReference type="NCBI Taxonomy" id="50390"/>
    <lineage>
        <taxon>Eukaryota</taxon>
        <taxon>Metazoa</taxon>
        <taxon>Ecdysozoa</taxon>
        <taxon>Arthropoda</taxon>
        <taxon>Hexapoda</taxon>
        <taxon>Insecta</taxon>
        <taxon>Pterygota</taxon>
        <taxon>Neoptera</taxon>
        <taxon>Endopterygota</taxon>
        <taxon>Coleoptera</taxon>
        <taxon>Polyphaga</taxon>
        <taxon>Cucujiformia</taxon>
        <taxon>Chrysomeloidea</taxon>
        <taxon>Chrysomelidae</taxon>
        <taxon>Galerucinae</taxon>
        <taxon>Diabroticina</taxon>
        <taxon>Diabroticites</taxon>
        <taxon>Diabrotica</taxon>
    </lineage>
</organism>
<keyword evidence="2 8" id="KW-1003">Cell membrane</keyword>
<dbReference type="Pfam" id="PF08395">
    <property type="entry name" value="7tm_7"/>
    <property type="match status" value="1"/>
</dbReference>
<dbReference type="GO" id="GO:0007165">
    <property type="term" value="P:signal transduction"/>
    <property type="evidence" value="ECO:0007669"/>
    <property type="project" value="UniProtKB-KW"/>
</dbReference>
<name>A0A6P7EXE5_DIAVI</name>
<dbReference type="OrthoDB" id="6625921at2759"/>
<dbReference type="GO" id="GO:0030425">
    <property type="term" value="C:dendrite"/>
    <property type="evidence" value="ECO:0007669"/>
    <property type="project" value="TreeGrafter"/>
</dbReference>
<evidence type="ECO:0000256" key="7">
    <source>
        <dbReference type="ARBA" id="ARBA00023224"/>
    </source>
</evidence>
<comment type="function">
    <text evidence="8">Gustatory receptor which mediates acceptance or avoidance behavior, depending on its substrates.</text>
</comment>
<keyword evidence="5 8" id="KW-0472">Membrane</keyword>
<dbReference type="GO" id="GO:0043025">
    <property type="term" value="C:neuronal cell body"/>
    <property type="evidence" value="ECO:0007669"/>
    <property type="project" value="TreeGrafter"/>
</dbReference>
<feature type="transmembrane region" description="Helical" evidence="8">
    <location>
        <begin position="405"/>
        <end position="423"/>
    </location>
</feature>
<dbReference type="InterPro" id="IPR013604">
    <property type="entry name" value="7TM_chemorcpt"/>
</dbReference>
<reference evidence="11 12" key="1">
    <citation type="submission" date="2025-04" db="UniProtKB">
        <authorList>
            <consortium name="RefSeq"/>
        </authorList>
    </citation>
    <scope>IDENTIFICATION</scope>
    <source>
        <tissue evidence="11 12">Whole insect</tissue>
    </source>
</reference>
<dbReference type="RefSeq" id="XP_028127820.1">
    <property type="nucleotide sequence ID" value="XM_028272019.1"/>
</dbReference>
<evidence type="ECO:0000256" key="6">
    <source>
        <dbReference type="ARBA" id="ARBA00023170"/>
    </source>
</evidence>
<evidence type="ECO:0000256" key="4">
    <source>
        <dbReference type="ARBA" id="ARBA00022989"/>
    </source>
</evidence>
<dbReference type="AlphaFoldDB" id="A0A6P7EXE5"/>
<comment type="caution">
    <text evidence="8">Lacks conserved residue(s) required for the propagation of feature annotation.</text>
</comment>
<dbReference type="CTD" id="38453"/>
<evidence type="ECO:0000313" key="11">
    <source>
        <dbReference type="RefSeq" id="XP_028127820.1"/>
    </source>
</evidence>
<sequence>MFGPNINIIEDTPTTERKRSVYLEGTLPYYQNPEQNPVTKVAPFHPQGPGPGHQLPIKAFQSKSGSSSVVFDSLRPMLLFMKISGISPIAQLDMVFQVTLQWMIYSVVVFLIILGYIGYIKWDKLEMVRSAEGRFEEAVIDYLFSVYLVPIFLTPICWSEAKKLARVLTNFVVFENMYHKITKKKFQHFLGNKPVVVTIGLPILACSTMVVTHVTMVHFKLLQVIPYCYINIATYMIGGLWYMLCDLVGSMALTVADDFQEVLKNIGPANKVAEFRSLWMLLSRTVRDIGNAFSFTLTFLCLYLFLIITLTIYGLMSQIQEGLGVKDIGLAITAFFAAMMLLLISDEAHYASNCVKVQFQKKLLLVELNWMNDDAQQEINMFLRATEMNPTDMSLGGFFDVNRNLFKSLIATMVTYLVVLLQFQISIPEDGGAVNATMNRAPPQQPH</sequence>
<evidence type="ECO:0000313" key="13">
    <source>
        <dbReference type="RefSeq" id="XP_028127834.1"/>
    </source>
</evidence>
<proteinExistence type="inferred from homology"/>
<evidence type="ECO:0000256" key="8">
    <source>
        <dbReference type="RuleBase" id="RU363108"/>
    </source>
</evidence>
<dbReference type="KEGG" id="dvv:114324228"/>
<gene>
    <name evidence="11 12 13" type="primary">LOC114324228</name>
</gene>
<accession>A0A6P7EXE5</accession>
<dbReference type="RefSeq" id="XP_028127825.1">
    <property type="nucleotide sequence ID" value="XM_028272024.1"/>
</dbReference>
<keyword evidence="4 8" id="KW-1133">Transmembrane helix</keyword>
<comment type="subcellular location">
    <subcellularLocation>
        <location evidence="1 8">Cell membrane</location>
        <topology evidence="1 8">Multi-pass membrane protein</topology>
    </subcellularLocation>
</comment>
<evidence type="ECO:0000256" key="5">
    <source>
        <dbReference type="ARBA" id="ARBA00023136"/>
    </source>
</evidence>
<dbReference type="GO" id="GO:0005886">
    <property type="term" value="C:plasma membrane"/>
    <property type="evidence" value="ECO:0007669"/>
    <property type="project" value="UniProtKB-SubCell"/>
</dbReference>
<dbReference type="RefSeq" id="XP_028127834.1">
    <property type="nucleotide sequence ID" value="XM_028272033.1"/>
</dbReference>